<evidence type="ECO:0000313" key="7">
    <source>
        <dbReference type="Proteomes" id="UP000015559"/>
    </source>
</evidence>
<evidence type="ECO:0000259" key="5">
    <source>
        <dbReference type="PROSITE" id="PS51007"/>
    </source>
</evidence>
<dbReference type="HOGENOM" id="CLU_1958472_0_0_4"/>
<reference evidence="6 7" key="1">
    <citation type="journal article" date="2012" name="Appl. Environ. Microbiol.">
        <title>Draft genome sequence of a psychrotolerant sulfur-oxidizing bacterium, Sulfuricella denitrificans skB26, and proteomic insights into cold adaptation.</title>
        <authorList>
            <person name="Watanabe T."/>
            <person name="Kojima H."/>
            <person name="Fukui M."/>
        </authorList>
    </citation>
    <scope>NUCLEOTIDE SEQUENCE [LARGE SCALE GENOMIC DNA]</scope>
    <source>
        <strain evidence="7">skB26</strain>
    </source>
</reference>
<keyword evidence="2 4" id="KW-0479">Metal-binding</keyword>
<dbReference type="Gene3D" id="1.10.760.10">
    <property type="entry name" value="Cytochrome c-like domain"/>
    <property type="match status" value="1"/>
</dbReference>
<dbReference type="GO" id="GO:0009055">
    <property type="term" value="F:electron transfer activity"/>
    <property type="evidence" value="ECO:0007669"/>
    <property type="project" value="InterPro"/>
</dbReference>
<dbReference type="InterPro" id="IPR009056">
    <property type="entry name" value="Cyt_c-like_dom"/>
</dbReference>
<evidence type="ECO:0000256" key="4">
    <source>
        <dbReference type="PROSITE-ProRule" id="PRU00433"/>
    </source>
</evidence>
<gene>
    <name evidence="6" type="ORF">SCD_n01154</name>
</gene>
<dbReference type="EMBL" id="AP013066">
    <property type="protein sequence ID" value="BAN34988.1"/>
    <property type="molecule type" value="Genomic_DNA"/>
</dbReference>
<dbReference type="Proteomes" id="UP000015559">
    <property type="component" value="Chromosome"/>
</dbReference>
<dbReference type="GO" id="GO:0046872">
    <property type="term" value="F:metal ion binding"/>
    <property type="evidence" value="ECO:0007669"/>
    <property type="project" value="UniProtKB-KW"/>
</dbReference>
<proteinExistence type="predicted"/>
<dbReference type="KEGG" id="sdr:SCD_n01154"/>
<organism evidence="6 7">
    <name type="scientific">Sulfuricella denitrificans (strain DSM 22764 / NBRC 105220 / skB26)</name>
    <dbReference type="NCBI Taxonomy" id="1163617"/>
    <lineage>
        <taxon>Bacteria</taxon>
        <taxon>Pseudomonadati</taxon>
        <taxon>Pseudomonadota</taxon>
        <taxon>Betaproteobacteria</taxon>
        <taxon>Nitrosomonadales</taxon>
        <taxon>Sulfuricellaceae</taxon>
        <taxon>Sulfuricella</taxon>
    </lineage>
</organism>
<keyword evidence="7" id="KW-1185">Reference proteome</keyword>
<evidence type="ECO:0000256" key="2">
    <source>
        <dbReference type="ARBA" id="ARBA00022723"/>
    </source>
</evidence>
<evidence type="ECO:0000256" key="3">
    <source>
        <dbReference type="ARBA" id="ARBA00023004"/>
    </source>
</evidence>
<feature type="domain" description="Cytochrome c" evidence="5">
    <location>
        <begin position="45"/>
        <end position="138"/>
    </location>
</feature>
<dbReference type="PROSITE" id="PS51007">
    <property type="entry name" value="CYTC"/>
    <property type="match status" value="1"/>
</dbReference>
<dbReference type="AlphaFoldDB" id="S6ABT3"/>
<name>S6ABT3_SULDS</name>
<evidence type="ECO:0000256" key="1">
    <source>
        <dbReference type="ARBA" id="ARBA00022617"/>
    </source>
</evidence>
<dbReference type="SUPFAM" id="SSF46626">
    <property type="entry name" value="Cytochrome c"/>
    <property type="match status" value="1"/>
</dbReference>
<dbReference type="STRING" id="1163617.SCD_n01154"/>
<sequence>MAIDYILIFNNNYEESLNMKTKLSISIVLAILGTTAYTTAQAYDGDWKVGRIYYRQVCTSCHVAKTEKAIAPTSRTKAEWTAYLQADKHAKGKDSVKQYISQQYRASIKATNKAAEKFADVPDQQLMEDIKAFVIKGAKDGDSPASCS</sequence>
<protein>
    <recommendedName>
        <fullName evidence="5">Cytochrome c domain-containing protein</fullName>
    </recommendedName>
</protein>
<keyword evidence="3 4" id="KW-0408">Iron</keyword>
<evidence type="ECO:0000313" key="6">
    <source>
        <dbReference type="EMBL" id="BAN34988.1"/>
    </source>
</evidence>
<keyword evidence="1 4" id="KW-0349">Heme</keyword>
<accession>S6ABT3</accession>
<dbReference type="InterPro" id="IPR036909">
    <property type="entry name" value="Cyt_c-like_dom_sf"/>
</dbReference>
<dbReference type="GO" id="GO:0020037">
    <property type="term" value="F:heme binding"/>
    <property type="evidence" value="ECO:0007669"/>
    <property type="project" value="InterPro"/>
</dbReference>